<dbReference type="EMBL" id="MU863954">
    <property type="protein sequence ID" value="KAK4197910.1"/>
    <property type="molecule type" value="Genomic_DNA"/>
</dbReference>
<reference evidence="2" key="1">
    <citation type="journal article" date="2023" name="Mol. Phylogenet. Evol.">
        <title>Genome-scale phylogeny and comparative genomics of the fungal order Sordariales.</title>
        <authorList>
            <person name="Hensen N."/>
            <person name="Bonometti L."/>
            <person name="Westerberg I."/>
            <person name="Brannstrom I.O."/>
            <person name="Guillou S."/>
            <person name="Cros-Aarteil S."/>
            <person name="Calhoun S."/>
            <person name="Haridas S."/>
            <person name="Kuo A."/>
            <person name="Mondo S."/>
            <person name="Pangilinan J."/>
            <person name="Riley R."/>
            <person name="LaButti K."/>
            <person name="Andreopoulos B."/>
            <person name="Lipzen A."/>
            <person name="Chen C."/>
            <person name="Yan M."/>
            <person name="Daum C."/>
            <person name="Ng V."/>
            <person name="Clum A."/>
            <person name="Steindorff A."/>
            <person name="Ohm R.A."/>
            <person name="Martin F."/>
            <person name="Silar P."/>
            <person name="Natvig D.O."/>
            <person name="Lalanne C."/>
            <person name="Gautier V."/>
            <person name="Ament-Velasquez S.L."/>
            <person name="Kruys A."/>
            <person name="Hutchinson M.I."/>
            <person name="Powell A.J."/>
            <person name="Barry K."/>
            <person name="Miller A.N."/>
            <person name="Grigoriev I.V."/>
            <person name="Debuchy R."/>
            <person name="Gladieux P."/>
            <person name="Hiltunen Thoren M."/>
            <person name="Johannesson H."/>
        </authorList>
    </citation>
    <scope>NUCLEOTIDE SEQUENCE</scope>
    <source>
        <strain evidence="2">CBS 315.58</strain>
    </source>
</reference>
<sequence length="930" mass="101913">MATAMSGPSTISKSASAPSELRRLGSLPMCIAIDKSGSTYGATLAAELNVARELAALRQDPDASPAKLLPWSDEAYEPIEMDSNSAQKQNFNFGSGGGTDPSSLYSFNRCLEALQSAGIWVLMTDGQIYDNLVEKFAAQTTEVGIHNKPCVIVVFGDTSRARPGACDISVGICVYAVVPDCLFLFHDVPSGIVRIMQAKGKFKELLPLTSDGDRVKLVVAPYTVWAELPRVAYKDLFNVELSTVRALDPEEMALQDGLIVNIPDMLAGKVDEAIIESIVHNSDNVRSLALSAKTKGHGKRVGAWLRRHQKALPRKPSLPEDVDGKANRAINQLLDALQVGEPEETLEDLRCAVRIAHETNMMHFWKRGGKADESESEIRRRNLRLRNAARVASASPDGRSAPSMPAASPQTASDPFAYFADSNPTYPLFLPGLEAAHFTPISSLFGTSPDVPQTLLPTLQTDIPAVASKYSVGTCGYDSGASDREHRALGVSNEMDEAPISRDYNAEEQSRGRRNKRKCNNDDDDDDDESAAIASRIIRRRRAQRSRSTSVCRDGRGPLMVPNFRRHSLKEEFWGRCMFCHKEDVLTLLLKRPPQASTQGFPREGSETKIAFPLAMGCFAEMKALSSFISCDSCAHYLLRIGTCPTSETIIGALCLASFSHNKAAVLENIDLVVRGRFDKADLIAISVALLDAHLIETERNSNNSTNEDKDLFRRCVEWAITDLVKMLEVPSTLSLAFAGPGQVAPLPTLLTQLLTMGNFSDPSHVDNTELLLLRYPIPGFLVLLRILYLMHLITAEQTHALMFQKVMFLVIEHFITRRMSPASRLSLENLLTDSGTVRTSILIDELNERGLWATGSLQSLENGPHFDTFKQGSGPALAVFLHHLFHEELNFSTAAGYFNSLKVTPALRNLFVAPLGISSGLAADMIAAR</sequence>
<evidence type="ECO:0000256" key="1">
    <source>
        <dbReference type="SAM" id="MobiDB-lite"/>
    </source>
</evidence>
<name>A0AAN6XC47_9PEZI</name>
<dbReference type="Proteomes" id="UP001303160">
    <property type="component" value="Unassembled WGS sequence"/>
</dbReference>
<protein>
    <submittedName>
        <fullName evidence="2">Uncharacterized protein</fullName>
    </submittedName>
</protein>
<evidence type="ECO:0000313" key="2">
    <source>
        <dbReference type="EMBL" id="KAK4197910.1"/>
    </source>
</evidence>
<keyword evidence="3" id="KW-1185">Reference proteome</keyword>
<feature type="region of interest" description="Disordered" evidence="1">
    <location>
        <begin position="387"/>
        <end position="410"/>
    </location>
</feature>
<dbReference type="AlphaFoldDB" id="A0AAN6XC47"/>
<evidence type="ECO:0000313" key="3">
    <source>
        <dbReference type="Proteomes" id="UP001303160"/>
    </source>
</evidence>
<comment type="caution">
    <text evidence="2">The sequence shown here is derived from an EMBL/GenBank/DDBJ whole genome shotgun (WGS) entry which is preliminary data.</text>
</comment>
<gene>
    <name evidence="2" type="ORF">QBC40DRAFT_99072</name>
</gene>
<feature type="region of interest" description="Disordered" evidence="1">
    <location>
        <begin position="491"/>
        <end position="530"/>
    </location>
</feature>
<organism evidence="2 3">
    <name type="scientific">Triangularia verruculosa</name>
    <dbReference type="NCBI Taxonomy" id="2587418"/>
    <lineage>
        <taxon>Eukaryota</taxon>
        <taxon>Fungi</taxon>
        <taxon>Dikarya</taxon>
        <taxon>Ascomycota</taxon>
        <taxon>Pezizomycotina</taxon>
        <taxon>Sordariomycetes</taxon>
        <taxon>Sordariomycetidae</taxon>
        <taxon>Sordariales</taxon>
        <taxon>Podosporaceae</taxon>
        <taxon>Triangularia</taxon>
    </lineage>
</organism>
<proteinExistence type="predicted"/>
<reference evidence="2" key="2">
    <citation type="submission" date="2023-05" db="EMBL/GenBank/DDBJ databases">
        <authorList>
            <consortium name="Lawrence Berkeley National Laboratory"/>
            <person name="Steindorff A."/>
            <person name="Hensen N."/>
            <person name="Bonometti L."/>
            <person name="Westerberg I."/>
            <person name="Brannstrom I.O."/>
            <person name="Guillou S."/>
            <person name="Cros-Aarteil S."/>
            <person name="Calhoun S."/>
            <person name="Haridas S."/>
            <person name="Kuo A."/>
            <person name="Mondo S."/>
            <person name="Pangilinan J."/>
            <person name="Riley R."/>
            <person name="Labutti K."/>
            <person name="Andreopoulos B."/>
            <person name="Lipzen A."/>
            <person name="Chen C."/>
            <person name="Yanf M."/>
            <person name="Daum C."/>
            <person name="Ng V."/>
            <person name="Clum A."/>
            <person name="Ohm R."/>
            <person name="Martin F."/>
            <person name="Silar P."/>
            <person name="Natvig D."/>
            <person name="Lalanne C."/>
            <person name="Gautier V."/>
            <person name="Ament-Velasquez S.L."/>
            <person name="Kruys A."/>
            <person name="Hutchinson M.I."/>
            <person name="Powell A.J."/>
            <person name="Barry K."/>
            <person name="Miller A.N."/>
            <person name="Grigoriev I.V."/>
            <person name="Debuchy R."/>
            <person name="Gladieux P."/>
            <person name="Thoren M.H."/>
            <person name="Johannesson H."/>
        </authorList>
    </citation>
    <scope>NUCLEOTIDE SEQUENCE</scope>
    <source>
        <strain evidence="2">CBS 315.58</strain>
    </source>
</reference>
<accession>A0AAN6XC47</accession>